<name>A0A8J5ZD72_9ROSI</name>
<dbReference type="GO" id="GO:0032259">
    <property type="term" value="P:methylation"/>
    <property type="evidence" value="ECO:0007669"/>
    <property type="project" value="UniProtKB-KW"/>
</dbReference>
<proteinExistence type="predicted"/>
<evidence type="ECO:0000313" key="9">
    <source>
        <dbReference type="Proteomes" id="UP000701853"/>
    </source>
</evidence>
<evidence type="ECO:0000313" key="8">
    <source>
        <dbReference type="EMBL" id="KAG8499755.1"/>
    </source>
</evidence>
<dbReference type="PROSITE" id="PS50970">
    <property type="entry name" value="HCY"/>
    <property type="match status" value="1"/>
</dbReference>
<dbReference type="Proteomes" id="UP000701853">
    <property type="component" value="Chromosome 3"/>
</dbReference>
<dbReference type="Gene3D" id="3.40.630.30">
    <property type="match status" value="2"/>
</dbReference>
<evidence type="ECO:0008006" key="10">
    <source>
        <dbReference type="Google" id="ProtNLM"/>
    </source>
</evidence>
<accession>A0A8J5ZD72</accession>
<feature type="domain" description="Hcy-binding" evidence="6">
    <location>
        <begin position="1"/>
        <end position="321"/>
    </location>
</feature>
<dbReference type="AlphaFoldDB" id="A0A8J5ZD72"/>
<dbReference type="SUPFAM" id="SSF55729">
    <property type="entry name" value="Acyl-CoA N-acyltransferases (Nat)"/>
    <property type="match status" value="2"/>
</dbReference>
<evidence type="ECO:0000259" key="7">
    <source>
        <dbReference type="PROSITE" id="PS51186"/>
    </source>
</evidence>
<dbReference type="SUPFAM" id="SSF82282">
    <property type="entry name" value="Homocysteine S-methyltransferase"/>
    <property type="match status" value="1"/>
</dbReference>
<keyword evidence="9" id="KW-1185">Reference proteome</keyword>
<feature type="domain" description="N-acetyltransferase" evidence="7">
    <location>
        <begin position="561"/>
        <end position="721"/>
    </location>
</feature>
<feature type="binding site" evidence="5">
    <location>
        <position position="307"/>
    </location>
    <ligand>
        <name>Zn(2+)</name>
        <dbReference type="ChEBI" id="CHEBI:29105"/>
    </ligand>
</feature>
<dbReference type="InterPro" id="IPR016181">
    <property type="entry name" value="Acyl_CoA_acyltransferase"/>
</dbReference>
<dbReference type="PANTHER" id="PTHR46067">
    <property type="entry name" value="ACYL-COA N-ACYLTRANSFERASES (NAT) SUPERFAMILY PROTEIN"/>
    <property type="match status" value="1"/>
</dbReference>
<keyword evidence="1 5" id="KW-0489">Methyltransferase</keyword>
<evidence type="ECO:0000256" key="4">
    <source>
        <dbReference type="ARBA" id="ARBA00022833"/>
    </source>
</evidence>
<dbReference type="NCBIfam" id="NF007020">
    <property type="entry name" value="PRK09485.1"/>
    <property type="match status" value="1"/>
</dbReference>
<organism evidence="8 9">
    <name type="scientific">Gossypium anomalum</name>
    <dbReference type="NCBI Taxonomy" id="47600"/>
    <lineage>
        <taxon>Eukaryota</taxon>
        <taxon>Viridiplantae</taxon>
        <taxon>Streptophyta</taxon>
        <taxon>Embryophyta</taxon>
        <taxon>Tracheophyta</taxon>
        <taxon>Spermatophyta</taxon>
        <taxon>Magnoliopsida</taxon>
        <taxon>eudicotyledons</taxon>
        <taxon>Gunneridae</taxon>
        <taxon>Pentapetalae</taxon>
        <taxon>rosids</taxon>
        <taxon>malvids</taxon>
        <taxon>Malvales</taxon>
        <taxon>Malvaceae</taxon>
        <taxon>Malvoideae</taxon>
        <taxon>Gossypium</taxon>
    </lineage>
</organism>
<dbReference type="Pfam" id="PF13302">
    <property type="entry name" value="Acetyltransf_3"/>
    <property type="match status" value="2"/>
</dbReference>
<dbReference type="PANTHER" id="PTHR46067:SF27">
    <property type="entry name" value="ACYL-COA N-ACYLTRANSFERASES (NAT) SUPERFAMILY PROTEIN"/>
    <property type="match status" value="1"/>
</dbReference>
<dbReference type="FunFam" id="3.20.20.330:FF:000002">
    <property type="entry name" value="Homocysteine S-methyltransferase"/>
    <property type="match status" value="1"/>
</dbReference>
<dbReference type="InterPro" id="IPR000182">
    <property type="entry name" value="GNAT_dom"/>
</dbReference>
<feature type="binding site" evidence="5">
    <location>
        <position position="239"/>
    </location>
    <ligand>
        <name>Zn(2+)</name>
        <dbReference type="ChEBI" id="CHEBI:29105"/>
    </ligand>
</feature>
<dbReference type="Pfam" id="PF02574">
    <property type="entry name" value="S-methyl_trans"/>
    <property type="match status" value="1"/>
</dbReference>
<keyword evidence="3 5" id="KW-0479">Metal-binding</keyword>
<reference evidence="8 9" key="1">
    <citation type="journal article" date="2021" name="bioRxiv">
        <title>The Gossypium anomalum genome as a resource for cotton improvement and evolutionary analysis of hybrid incompatibility.</title>
        <authorList>
            <person name="Grover C.E."/>
            <person name="Yuan D."/>
            <person name="Arick M.A."/>
            <person name="Miller E.R."/>
            <person name="Hu G."/>
            <person name="Peterson D.G."/>
            <person name="Wendel J.F."/>
            <person name="Udall J.A."/>
        </authorList>
    </citation>
    <scope>NUCLEOTIDE SEQUENCE [LARGE SCALE GENOMIC DNA]</scope>
    <source>
        <strain evidence="8">JFW-Udall</strain>
        <tissue evidence="8">Leaf</tissue>
    </source>
</reference>
<dbReference type="PROSITE" id="PS51186">
    <property type="entry name" value="GNAT"/>
    <property type="match status" value="2"/>
</dbReference>
<dbReference type="InterPro" id="IPR003726">
    <property type="entry name" value="HCY_dom"/>
</dbReference>
<keyword evidence="2 5" id="KW-0808">Transferase</keyword>
<dbReference type="GO" id="GO:0046872">
    <property type="term" value="F:metal ion binding"/>
    <property type="evidence" value="ECO:0007669"/>
    <property type="project" value="UniProtKB-KW"/>
</dbReference>
<dbReference type="OrthoDB" id="630895at2759"/>
<evidence type="ECO:0000256" key="5">
    <source>
        <dbReference type="PROSITE-ProRule" id="PRU00333"/>
    </source>
</evidence>
<protein>
    <recommendedName>
        <fullName evidence="10">N-acetyltransferase domain-containing protein</fullName>
    </recommendedName>
</protein>
<comment type="cofactor">
    <cofactor evidence="5">
        <name>Zn(2+)</name>
        <dbReference type="ChEBI" id="CHEBI:29105"/>
    </cofactor>
</comment>
<evidence type="ECO:0000256" key="1">
    <source>
        <dbReference type="ARBA" id="ARBA00022603"/>
    </source>
</evidence>
<evidence type="ECO:0000256" key="2">
    <source>
        <dbReference type="ARBA" id="ARBA00022679"/>
    </source>
</evidence>
<evidence type="ECO:0000259" key="6">
    <source>
        <dbReference type="PROSITE" id="PS50970"/>
    </source>
</evidence>
<dbReference type="Gene3D" id="3.20.20.330">
    <property type="entry name" value="Homocysteine-binding-like domain"/>
    <property type="match status" value="1"/>
</dbReference>
<sequence>MADFLAGCGGYAVVDGGLATELERHGQDLNDPLWSAKCLISFPQLVRRVHLDYLEAGANVIISASYQATIQGFEAKGLSIEEAETLIKRSVEIACEAREIYLQRCAKGYWDFLDSPKIDRHPVLVAASVGSYGAYLADGSEYSGNYGASVTLETLKEFHRRRLQILANSGADLIAFETIPNKLEAQAYVELLKEENIDIPAWFSFSSADGTNVVTGDPITECANIADSCSQVVAVGINCTPPRLIHGLILSIRKVTNKPVIIYPNSGETYNAETKQWEKTRGETEEDFVSYVGKWRNAGACLFGGCCRTTPNTIRAISRKPNMEVTSVVQLDQTKAKDEYPNLSLRPLQVSDVDDFMVWASDEKVTRFCAWEPYTNKEDGLNYIKNIVVPHPWLRAICIDDRPVGAISVSANSGNDKCRGELGYVLASKYWGKGIVTRAVKMVVDTIFVEWPHLERLGALVDVENVGSQRVLEKAGFQREGVLRKYFIKTRGETEEDFVSYVGKWRNAGACLYGGCCGLLLTPLELYQGDQPKFSYKKPSMEVTSVVQLDQTKAKDEFLNLSLRPLQVSDVDDFMVWASDEKVTRFCTWEPYTNKEDGLNYIKNKVVPHPWFRAICVDDRPVGAISVSANSGNDKCRGELGYVLASKYWGKGIVTRAVKMVVDTVFVEWPHLERLEALVDVENVGSQRVLEKAGFQREGVLRKYFIVKGRSRDMVMFSLLSTDYQS</sequence>
<gene>
    <name evidence="8" type="ORF">CXB51_006299</name>
</gene>
<dbReference type="GO" id="GO:0016747">
    <property type="term" value="F:acyltransferase activity, transferring groups other than amino-acyl groups"/>
    <property type="evidence" value="ECO:0007669"/>
    <property type="project" value="InterPro"/>
</dbReference>
<feature type="binding site" evidence="5">
    <location>
        <position position="306"/>
    </location>
    <ligand>
        <name>Zn(2+)</name>
        <dbReference type="ChEBI" id="CHEBI:29105"/>
    </ligand>
</feature>
<comment type="caution">
    <text evidence="8">The sequence shown here is derived from an EMBL/GenBank/DDBJ whole genome shotgun (WGS) entry which is preliminary data.</text>
</comment>
<dbReference type="GO" id="GO:0008168">
    <property type="term" value="F:methyltransferase activity"/>
    <property type="evidence" value="ECO:0007669"/>
    <property type="project" value="UniProtKB-UniRule"/>
</dbReference>
<keyword evidence="4 5" id="KW-0862">Zinc</keyword>
<dbReference type="InterPro" id="IPR036589">
    <property type="entry name" value="HCY_dom_sf"/>
</dbReference>
<evidence type="ECO:0000256" key="3">
    <source>
        <dbReference type="ARBA" id="ARBA00022723"/>
    </source>
</evidence>
<feature type="domain" description="N-acetyltransferase" evidence="7">
    <location>
        <begin position="343"/>
        <end position="500"/>
    </location>
</feature>
<dbReference type="EMBL" id="JAHUZN010000003">
    <property type="protein sequence ID" value="KAG8499755.1"/>
    <property type="molecule type" value="Genomic_DNA"/>
</dbReference>